<dbReference type="GO" id="GO:0008794">
    <property type="term" value="F:arsenate reductase (glutaredoxin) activity"/>
    <property type="evidence" value="ECO:0007669"/>
    <property type="project" value="UniProtKB-EC"/>
</dbReference>
<feature type="domain" description="Phosphotyrosine protein phosphatase I" evidence="2">
    <location>
        <begin position="6"/>
        <end position="139"/>
    </location>
</feature>
<proteinExistence type="predicted"/>
<sequence>MSNELKSILFLCVANSARSQMAEGLGRMIFGDRVPVQSAGSEPSVVNPYAIEVMRELGVDLTTHRSKSVHTVDPAAVGTVITLCAEEVCPVFLGEARRLHWPIPDPASKDPSIPREEMLRRFRAARDTIRGMLERFAREGLVKSLR</sequence>
<protein>
    <submittedName>
        <fullName evidence="3">Arsenate reductase</fullName>
        <ecNumber evidence="3">1.20.4.1</ecNumber>
    </submittedName>
</protein>
<dbReference type="OrthoDB" id="9784339at2"/>
<reference evidence="3 4" key="1">
    <citation type="submission" date="2015-09" db="EMBL/GenBank/DDBJ databases">
        <title>Sorangium comparison.</title>
        <authorList>
            <person name="Zaburannyi N."/>
            <person name="Bunk B."/>
            <person name="Overmann J."/>
            <person name="Mueller R."/>
        </authorList>
    </citation>
    <scope>NUCLEOTIDE SEQUENCE [LARGE SCALE GENOMIC DNA]</scope>
    <source>
        <strain evidence="3 4">So ceGT47</strain>
    </source>
</reference>
<dbReference type="RefSeq" id="WP_129345985.1">
    <property type="nucleotide sequence ID" value="NZ_CP012670.1"/>
</dbReference>
<keyword evidence="1" id="KW-0059">Arsenical resistance</keyword>
<dbReference type="InterPro" id="IPR023485">
    <property type="entry name" value="Ptyr_pPase"/>
</dbReference>
<dbReference type="AlphaFoldDB" id="A0A4P2PVJ2"/>
<dbReference type="Gene3D" id="3.40.50.2300">
    <property type="match status" value="1"/>
</dbReference>
<dbReference type="Proteomes" id="UP000295781">
    <property type="component" value="Chromosome"/>
</dbReference>
<organism evidence="3 4">
    <name type="scientific">Sorangium cellulosum</name>
    <name type="common">Polyangium cellulosum</name>
    <dbReference type="NCBI Taxonomy" id="56"/>
    <lineage>
        <taxon>Bacteria</taxon>
        <taxon>Pseudomonadati</taxon>
        <taxon>Myxococcota</taxon>
        <taxon>Polyangia</taxon>
        <taxon>Polyangiales</taxon>
        <taxon>Polyangiaceae</taxon>
        <taxon>Sorangium</taxon>
    </lineage>
</organism>
<accession>A0A4P2PVJ2</accession>
<dbReference type="PANTHER" id="PTHR43428:SF1">
    <property type="entry name" value="ARSENATE REDUCTASE"/>
    <property type="match status" value="1"/>
</dbReference>
<name>A0A4P2PVJ2_SORCE</name>
<dbReference type="SUPFAM" id="SSF52788">
    <property type="entry name" value="Phosphotyrosine protein phosphatases I"/>
    <property type="match status" value="1"/>
</dbReference>
<dbReference type="Pfam" id="PF01451">
    <property type="entry name" value="LMWPc"/>
    <property type="match status" value="1"/>
</dbReference>
<keyword evidence="3" id="KW-0560">Oxidoreductase</keyword>
<dbReference type="SMART" id="SM00226">
    <property type="entry name" value="LMWPc"/>
    <property type="match status" value="1"/>
</dbReference>
<evidence type="ECO:0000313" key="4">
    <source>
        <dbReference type="Proteomes" id="UP000295781"/>
    </source>
</evidence>
<dbReference type="CDD" id="cd16345">
    <property type="entry name" value="LMWP_ArsC"/>
    <property type="match status" value="1"/>
</dbReference>
<evidence type="ECO:0000259" key="2">
    <source>
        <dbReference type="SMART" id="SM00226"/>
    </source>
</evidence>
<gene>
    <name evidence="3" type="primary">arsC</name>
    <name evidence="3" type="ORF">SOCEGT47_011330</name>
</gene>
<dbReference type="EC" id="1.20.4.1" evidence="3"/>
<evidence type="ECO:0000313" key="3">
    <source>
        <dbReference type="EMBL" id="AUX20660.1"/>
    </source>
</evidence>
<dbReference type="GO" id="GO:0046685">
    <property type="term" value="P:response to arsenic-containing substance"/>
    <property type="evidence" value="ECO:0007669"/>
    <property type="project" value="UniProtKB-KW"/>
</dbReference>
<dbReference type="EMBL" id="CP012670">
    <property type="protein sequence ID" value="AUX20660.1"/>
    <property type="molecule type" value="Genomic_DNA"/>
</dbReference>
<dbReference type="InterPro" id="IPR036196">
    <property type="entry name" value="Ptyr_pPase_sf"/>
</dbReference>
<evidence type="ECO:0000256" key="1">
    <source>
        <dbReference type="ARBA" id="ARBA00022849"/>
    </source>
</evidence>
<dbReference type="PANTHER" id="PTHR43428">
    <property type="entry name" value="ARSENATE REDUCTASE"/>
    <property type="match status" value="1"/>
</dbReference>